<dbReference type="KEGG" id="fno:Fnod_0804"/>
<evidence type="ECO:0000313" key="1">
    <source>
        <dbReference type="EMBL" id="ABS60657.1"/>
    </source>
</evidence>
<dbReference type="RefSeq" id="WP_011993973.1">
    <property type="nucleotide sequence ID" value="NC_009718.1"/>
</dbReference>
<protein>
    <submittedName>
        <fullName evidence="1">PHP C-terminal domain protein</fullName>
    </submittedName>
</protein>
<accession>A7HL74</accession>
<dbReference type="OrthoDB" id="9791620at2"/>
<reference evidence="1 2" key="2">
    <citation type="journal article" date="2009" name="Proc. Natl. Acad. Sci. U.S.A.">
        <title>On the chimeric nature, thermophilic origin, and phylogenetic placement of the Thermotogales.</title>
        <authorList>
            <person name="Zhaxybayeva O."/>
            <person name="Swithers K.S."/>
            <person name="Lapierre P."/>
            <person name="Fournier G.P."/>
            <person name="Bickhart D.M."/>
            <person name="DeBoy R.T."/>
            <person name="Nelson K.E."/>
            <person name="Nesbo C.L."/>
            <person name="Doolittle W.F."/>
            <person name="Gogarten J.P."/>
            <person name="Noll K.M."/>
        </authorList>
    </citation>
    <scope>NUCLEOTIDE SEQUENCE [LARGE SCALE GENOMIC DNA]</scope>
    <source>
        <strain evidence="2">ATCC 35602 / DSM 5306 / Rt17-B1</strain>
    </source>
</reference>
<dbReference type="Gene3D" id="3.20.20.140">
    <property type="entry name" value="Metal-dependent hydrolases"/>
    <property type="match status" value="1"/>
</dbReference>
<dbReference type="PANTHER" id="PTHR42924">
    <property type="entry name" value="EXONUCLEASE"/>
    <property type="match status" value="1"/>
</dbReference>
<dbReference type="GO" id="GO:0035312">
    <property type="term" value="F:5'-3' DNA exonuclease activity"/>
    <property type="evidence" value="ECO:0007669"/>
    <property type="project" value="TreeGrafter"/>
</dbReference>
<gene>
    <name evidence="1" type="ordered locus">Fnod_0804</name>
</gene>
<keyword evidence="2" id="KW-1185">Reference proteome</keyword>
<dbReference type="EMBL" id="CP000771">
    <property type="protein sequence ID" value="ABS60657.1"/>
    <property type="molecule type" value="Genomic_DNA"/>
</dbReference>
<dbReference type="PANTHER" id="PTHR42924:SF3">
    <property type="entry name" value="POLYMERASE_HISTIDINOL PHOSPHATASE N-TERMINAL DOMAIN-CONTAINING PROTEIN"/>
    <property type="match status" value="1"/>
</dbReference>
<evidence type="ECO:0000313" key="2">
    <source>
        <dbReference type="Proteomes" id="UP000002415"/>
    </source>
</evidence>
<dbReference type="InterPro" id="IPR052018">
    <property type="entry name" value="PHP_domain"/>
</dbReference>
<dbReference type="Proteomes" id="UP000002415">
    <property type="component" value="Chromosome"/>
</dbReference>
<dbReference type="STRING" id="381764.Fnod_0804"/>
<dbReference type="InterPro" id="IPR016195">
    <property type="entry name" value="Pol/histidinol_Pase-like"/>
</dbReference>
<name>A7HL74_FERNB</name>
<organism evidence="1 2">
    <name type="scientific">Fervidobacterium nodosum (strain ATCC 35602 / DSM 5306 / Rt17-B1)</name>
    <dbReference type="NCBI Taxonomy" id="381764"/>
    <lineage>
        <taxon>Bacteria</taxon>
        <taxon>Thermotogati</taxon>
        <taxon>Thermotogota</taxon>
        <taxon>Thermotogae</taxon>
        <taxon>Thermotogales</taxon>
        <taxon>Fervidobacteriaceae</taxon>
        <taxon>Fervidobacterium</taxon>
    </lineage>
</organism>
<dbReference type="SUPFAM" id="SSF89550">
    <property type="entry name" value="PHP domain-like"/>
    <property type="match status" value="1"/>
</dbReference>
<dbReference type="HOGENOM" id="CLU_097071_0_0_0"/>
<sequence>MLPSVICEKQLDVISITDHNSARNVAVFISLCKDKIVVPGIEIHTVEDVHILGYFPELEHCLKVSKIVEENLPKFPYDPEKFGYQIVINENEEFVNTIDEYLGFPTNLTIEDAIEIILSNHGLPVFAHVDRKFGAIYQLGLLPEGTNVVEVKKRETYEELKKNGYIALTSSDAHLPDEVGVRKIFMEDKPKNSQEVIDMILERRFKTIWD</sequence>
<proteinExistence type="predicted"/>
<dbReference type="AlphaFoldDB" id="A7HL74"/>
<reference evidence="1 2" key="1">
    <citation type="submission" date="2007-07" db="EMBL/GenBank/DDBJ databases">
        <title>Complete sequence of Fervidobacterium nodosum Rt17-B1.</title>
        <authorList>
            <consortium name="US DOE Joint Genome Institute"/>
            <person name="Copeland A."/>
            <person name="Lucas S."/>
            <person name="Lapidus A."/>
            <person name="Barry K."/>
            <person name="Glavina del Rio T."/>
            <person name="Dalin E."/>
            <person name="Tice H."/>
            <person name="Pitluck S."/>
            <person name="Saunders E."/>
            <person name="Brettin T."/>
            <person name="Bruce D."/>
            <person name="Detter J.C."/>
            <person name="Han C."/>
            <person name="Schmutz J."/>
            <person name="Larimer F."/>
            <person name="Land M."/>
            <person name="Hauser L."/>
            <person name="Kyrpides N."/>
            <person name="Mikhailova N."/>
            <person name="Nelson K."/>
            <person name="Gogarten J.P."/>
            <person name="Noll K."/>
            <person name="Richardson P."/>
        </authorList>
    </citation>
    <scope>NUCLEOTIDE SEQUENCE [LARGE SCALE GENOMIC DNA]</scope>
    <source>
        <strain evidence="2">ATCC 35602 / DSM 5306 / Rt17-B1</strain>
    </source>
</reference>
<dbReference type="GO" id="GO:0004534">
    <property type="term" value="F:5'-3' RNA exonuclease activity"/>
    <property type="evidence" value="ECO:0007669"/>
    <property type="project" value="TreeGrafter"/>
</dbReference>
<dbReference type="eggNOG" id="COG0613">
    <property type="taxonomic scope" value="Bacteria"/>
</dbReference>